<dbReference type="InterPro" id="IPR027268">
    <property type="entry name" value="Peptidase_M4/M1_CTD_sf"/>
</dbReference>
<dbReference type="EMBL" id="JARIHO010000038">
    <property type="protein sequence ID" value="KAJ7328894.1"/>
    <property type="molecule type" value="Genomic_DNA"/>
</dbReference>
<protein>
    <submittedName>
        <fullName evidence="1">Uncharacterized protein</fullName>
    </submittedName>
</protein>
<organism evidence="1 2">
    <name type="scientific">Mycena albidolilacea</name>
    <dbReference type="NCBI Taxonomy" id="1033008"/>
    <lineage>
        <taxon>Eukaryota</taxon>
        <taxon>Fungi</taxon>
        <taxon>Dikarya</taxon>
        <taxon>Basidiomycota</taxon>
        <taxon>Agaricomycotina</taxon>
        <taxon>Agaricomycetes</taxon>
        <taxon>Agaricomycetidae</taxon>
        <taxon>Agaricales</taxon>
        <taxon>Marasmiineae</taxon>
        <taxon>Mycenaceae</taxon>
        <taxon>Mycena</taxon>
    </lineage>
</organism>
<keyword evidence="2" id="KW-1185">Reference proteome</keyword>
<proteinExistence type="predicted"/>
<evidence type="ECO:0000313" key="2">
    <source>
        <dbReference type="Proteomes" id="UP001218218"/>
    </source>
</evidence>
<reference evidence="1" key="1">
    <citation type="submission" date="2023-03" db="EMBL/GenBank/DDBJ databases">
        <title>Massive genome expansion in bonnet fungi (Mycena s.s.) driven by repeated elements and novel gene families across ecological guilds.</title>
        <authorList>
            <consortium name="Lawrence Berkeley National Laboratory"/>
            <person name="Harder C.B."/>
            <person name="Miyauchi S."/>
            <person name="Viragh M."/>
            <person name="Kuo A."/>
            <person name="Thoen E."/>
            <person name="Andreopoulos B."/>
            <person name="Lu D."/>
            <person name="Skrede I."/>
            <person name="Drula E."/>
            <person name="Henrissat B."/>
            <person name="Morin E."/>
            <person name="Kohler A."/>
            <person name="Barry K."/>
            <person name="LaButti K."/>
            <person name="Morin E."/>
            <person name="Salamov A."/>
            <person name="Lipzen A."/>
            <person name="Mereny Z."/>
            <person name="Hegedus B."/>
            <person name="Baldrian P."/>
            <person name="Stursova M."/>
            <person name="Weitz H."/>
            <person name="Taylor A."/>
            <person name="Grigoriev I.V."/>
            <person name="Nagy L.G."/>
            <person name="Martin F."/>
            <person name="Kauserud H."/>
        </authorList>
    </citation>
    <scope>NUCLEOTIDE SEQUENCE</scope>
    <source>
        <strain evidence="1">CBHHK002</strain>
    </source>
</reference>
<comment type="caution">
    <text evidence="1">The sequence shown here is derived from an EMBL/GenBank/DDBJ whole genome shotgun (WGS) entry which is preliminary data.</text>
</comment>
<accession>A0AAD7EKC8</accession>
<evidence type="ECO:0000313" key="1">
    <source>
        <dbReference type="EMBL" id="KAJ7328894.1"/>
    </source>
</evidence>
<dbReference type="AlphaFoldDB" id="A0AAD7EKC8"/>
<gene>
    <name evidence="1" type="ORF">DFH08DRAFT_709358</name>
</gene>
<dbReference type="Gene3D" id="1.10.390.10">
    <property type="entry name" value="Neutral Protease Domain 2"/>
    <property type="match status" value="1"/>
</dbReference>
<dbReference type="Proteomes" id="UP001218218">
    <property type="component" value="Unassembled WGS sequence"/>
</dbReference>
<name>A0AAD7EKC8_9AGAR</name>
<sequence>MGKSLNLSLAPLNLITARCYGGCSILLNPLLVCLLINNGTRIGGLITRHTTVFLVDPQKADIVFRKAIAGTQSHEVAHMW</sequence>